<dbReference type="EMBL" id="QLYX01000006">
    <property type="protein sequence ID" value="RAY14395.1"/>
    <property type="molecule type" value="Genomic_DNA"/>
</dbReference>
<dbReference type="OrthoDB" id="4084447at2"/>
<comment type="caution">
    <text evidence="3">The sequence shown here is derived from an EMBL/GenBank/DDBJ whole genome shotgun (WGS) entry which is preliminary data.</text>
</comment>
<sequence length="340" mass="36647">MARRSAVQSGPVKTAREGRAGDDAVPPLDDAGGADSWDMSDGRRGRGAKGRRWGGSGGRWWLWIGRAILWAFLIVVLVNGVRAPFERFTADESGTPEAPRVTGTGTQFPTAAASSYALQFANVYLNYDERTADVREQQLRAFLPDGADGQLGWNRAGQLQVQSVQVAGVEARDANNAIVMLLARAGDKWLQLAVPVYARNGALVISGRPALLPPPGRATPPQPPNRERDTALEGELQTTLGPFFQAYSRSDQPSLDRFAERPGITGLGNTVTFIAVKEVIAPQGGADERKITATVTWQIPATDARNPSGELDQTYELTVVKKDGNWYVRDIRGAVPPTGS</sequence>
<protein>
    <submittedName>
        <fullName evidence="3">Conjugal transfer protein</fullName>
    </submittedName>
</protein>
<keyword evidence="2" id="KW-1133">Transmembrane helix</keyword>
<dbReference type="Pfam" id="PF12642">
    <property type="entry name" value="TpcC"/>
    <property type="match status" value="1"/>
</dbReference>
<name>A0A365H5M3_9ACTN</name>
<evidence type="ECO:0000313" key="3">
    <source>
        <dbReference type="EMBL" id="RAY14395.1"/>
    </source>
</evidence>
<keyword evidence="4" id="KW-1185">Reference proteome</keyword>
<keyword evidence="2" id="KW-0812">Transmembrane</keyword>
<organism evidence="3 4">
    <name type="scientific">Actinomadura craniellae</name>
    <dbReference type="NCBI Taxonomy" id="2231787"/>
    <lineage>
        <taxon>Bacteria</taxon>
        <taxon>Bacillati</taxon>
        <taxon>Actinomycetota</taxon>
        <taxon>Actinomycetes</taxon>
        <taxon>Streptosporangiales</taxon>
        <taxon>Thermomonosporaceae</taxon>
        <taxon>Actinomadura</taxon>
    </lineage>
</organism>
<dbReference type="CDD" id="cd16386">
    <property type="entry name" value="TcpC_N"/>
    <property type="match status" value="1"/>
</dbReference>
<dbReference type="InterPro" id="IPR024735">
    <property type="entry name" value="TcpC"/>
</dbReference>
<gene>
    <name evidence="3" type="ORF">DPM19_15665</name>
</gene>
<feature type="transmembrane region" description="Helical" evidence="2">
    <location>
        <begin position="60"/>
        <end position="78"/>
    </location>
</feature>
<reference evidence="3 4" key="1">
    <citation type="submission" date="2018-06" db="EMBL/GenBank/DDBJ databases">
        <title>Actinomadura craniellae sp. nov. isolated from marine sponge Craniella sp.</title>
        <authorList>
            <person name="Li L."/>
            <person name="Xu Q.H."/>
            <person name="Lin H.W."/>
            <person name="Lu Y.H."/>
        </authorList>
    </citation>
    <scope>NUCLEOTIDE SEQUENCE [LARGE SCALE GENOMIC DNA]</scope>
    <source>
        <strain evidence="3 4">LHW63021</strain>
    </source>
</reference>
<dbReference type="InterPro" id="IPR035628">
    <property type="entry name" value="TcpC_C"/>
</dbReference>
<dbReference type="AlphaFoldDB" id="A0A365H5M3"/>
<dbReference type="Gene3D" id="3.10.450.540">
    <property type="match status" value="1"/>
</dbReference>
<accession>A0A365H5M3</accession>
<dbReference type="Proteomes" id="UP000251891">
    <property type="component" value="Unassembled WGS sequence"/>
</dbReference>
<proteinExistence type="predicted"/>
<feature type="region of interest" description="Disordered" evidence="1">
    <location>
        <begin position="1"/>
        <end position="53"/>
    </location>
</feature>
<dbReference type="CDD" id="cd16428">
    <property type="entry name" value="TcpC_C"/>
    <property type="match status" value="1"/>
</dbReference>
<evidence type="ECO:0000313" key="4">
    <source>
        <dbReference type="Proteomes" id="UP000251891"/>
    </source>
</evidence>
<evidence type="ECO:0000256" key="1">
    <source>
        <dbReference type="SAM" id="MobiDB-lite"/>
    </source>
</evidence>
<dbReference type="RefSeq" id="WP_111868113.1">
    <property type="nucleotide sequence ID" value="NZ_QLYX01000006.1"/>
</dbReference>
<keyword evidence="2" id="KW-0472">Membrane</keyword>
<evidence type="ECO:0000256" key="2">
    <source>
        <dbReference type="SAM" id="Phobius"/>
    </source>
</evidence>